<keyword evidence="2" id="KW-1185">Reference proteome</keyword>
<reference evidence="1 2" key="1">
    <citation type="submission" date="2018-03" db="EMBL/GenBank/DDBJ databases">
        <title>Genomic Encyclopedia of Archaeal and Bacterial Type Strains, Phase II (KMG-II): from individual species to whole genera.</title>
        <authorList>
            <person name="Goeker M."/>
        </authorList>
    </citation>
    <scope>NUCLEOTIDE SEQUENCE [LARGE SCALE GENOMIC DNA]</scope>
    <source>
        <strain evidence="1 2">DSM 28354</strain>
    </source>
</reference>
<sequence length="55" mass="5752">MLIGVVKGKFIALSLFDPAGNLLQQLILQAAGSERVEVPVSSGITILKLSASTQQ</sequence>
<organism evidence="1 2">
    <name type="scientific">Spirosoma oryzae</name>
    <dbReference type="NCBI Taxonomy" id="1469603"/>
    <lineage>
        <taxon>Bacteria</taxon>
        <taxon>Pseudomonadati</taxon>
        <taxon>Bacteroidota</taxon>
        <taxon>Cytophagia</taxon>
        <taxon>Cytophagales</taxon>
        <taxon>Cytophagaceae</taxon>
        <taxon>Spirosoma</taxon>
    </lineage>
</organism>
<name>A0A2T0S0R1_9BACT</name>
<evidence type="ECO:0000313" key="2">
    <source>
        <dbReference type="Proteomes" id="UP000238375"/>
    </source>
</evidence>
<dbReference type="EMBL" id="PVTE01000035">
    <property type="protein sequence ID" value="PRY27016.1"/>
    <property type="molecule type" value="Genomic_DNA"/>
</dbReference>
<gene>
    <name evidence="1" type="ORF">CLV58_13518</name>
</gene>
<dbReference type="AlphaFoldDB" id="A0A2T0S0R1"/>
<proteinExistence type="predicted"/>
<dbReference type="RefSeq" id="WP_170108798.1">
    <property type="nucleotide sequence ID" value="NZ_PVTE01000035.1"/>
</dbReference>
<evidence type="ECO:0000313" key="1">
    <source>
        <dbReference type="EMBL" id="PRY27016.1"/>
    </source>
</evidence>
<dbReference type="Proteomes" id="UP000238375">
    <property type="component" value="Unassembled WGS sequence"/>
</dbReference>
<protein>
    <submittedName>
        <fullName evidence="1">Uncharacterized protein</fullName>
    </submittedName>
</protein>
<accession>A0A2T0S0R1</accession>
<comment type="caution">
    <text evidence="1">The sequence shown here is derived from an EMBL/GenBank/DDBJ whole genome shotgun (WGS) entry which is preliminary data.</text>
</comment>